<evidence type="ECO:0008006" key="4">
    <source>
        <dbReference type="Google" id="ProtNLM"/>
    </source>
</evidence>
<feature type="transmembrane region" description="Helical" evidence="1">
    <location>
        <begin position="53"/>
        <end position="75"/>
    </location>
</feature>
<keyword evidence="1" id="KW-0472">Membrane</keyword>
<proteinExistence type="predicted"/>
<dbReference type="KEGG" id="xap:XA3_16450"/>
<name>A0AAU9CYW7_9LACO</name>
<dbReference type="RefSeq" id="WP_317635010.1">
    <property type="nucleotide sequence ID" value="NZ_AP026802.1"/>
</dbReference>
<evidence type="ECO:0000256" key="1">
    <source>
        <dbReference type="SAM" id="Phobius"/>
    </source>
</evidence>
<keyword evidence="1" id="KW-1133">Transmembrane helix</keyword>
<sequence>MTSVKHEFPLTKLTDQQLELYLKELDQPFTIDDQKRIEANLQKKKHPKRVMKVNTWLILTAALLLLVVGGGLFAARELQKVPVKSSAPAKYSIVLKQAKKDGEKQAKELQQVPKENYFKGAETYAFSYENFSDMNQKSSATVQGVVTNWTKVPGAKNSSVTILSIYVHQVLTDKSKDLAGKTIYVYQRGGFNKRGDMLDGRPNTLTPAQSNEEVFYEQTDFPVARIGTELVVNLNKITPNNLPQGAKVFDPGKSYALGFDEQSMWIKNSTGQYEPVSKSDQSVDKAITNQINELIQKNLR</sequence>
<protein>
    <recommendedName>
        <fullName evidence="4">DUF4367 domain-containing protein</fullName>
    </recommendedName>
</protein>
<keyword evidence="3" id="KW-1185">Reference proteome</keyword>
<dbReference type="AlphaFoldDB" id="A0AAU9CYW7"/>
<accession>A0AAU9CYW7</accession>
<organism evidence="2 3">
    <name type="scientific">Xylocopilactobacillus apicola</name>
    <dbReference type="NCBI Taxonomy" id="2932184"/>
    <lineage>
        <taxon>Bacteria</taxon>
        <taxon>Bacillati</taxon>
        <taxon>Bacillota</taxon>
        <taxon>Bacilli</taxon>
        <taxon>Lactobacillales</taxon>
        <taxon>Lactobacillaceae</taxon>
        <taxon>Xylocopilactobacillus</taxon>
    </lineage>
</organism>
<evidence type="ECO:0000313" key="2">
    <source>
        <dbReference type="EMBL" id="BDR59204.1"/>
    </source>
</evidence>
<gene>
    <name evidence="2" type="ORF">XA3_16450</name>
</gene>
<dbReference type="EMBL" id="AP026802">
    <property type="protein sequence ID" value="BDR59204.1"/>
    <property type="molecule type" value="Genomic_DNA"/>
</dbReference>
<reference evidence="2 3" key="1">
    <citation type="journal article" date="2023" name="Microbiol. Spectr.">
        <title>Symbiosis of Carpenter Bees with Uncharacterized Lactic Acid Bacteria Showing NAD Auxotrophy.</title>
        <authorList>
            <person name="Kawasaki S."/>
            <person name="Ozawa K."/>
            <person name="Mori T."/>
            <person name="Yamamoto A."/>
            <person name="Ito M."/>
            <person name="Ohkuma M."/>
            <person name="Sakamoto M."/>
            <person name="Matsutani M."/>
        </authorList>
    </citation>
    <scope>NUCLEOTIDE SEQUENCE [LARGE SCALE GENOMIC DNA]</scope>
    <source>
        <strain evidence="2 3">XA3</strain>
    </source>
</reference>
<keyword evidence="1" id="KW-0812">Transmembrane</keyword>
<evidence type="ECO:0000313" key="3">
    <source>
        <dbReference type="Proteomes" id="UP001321861"/>
    </source>
</evidence>
<dbReference type="Proteomes" id="UP001321861">
    <property type="component" value="Chromosome"/>
</dbReference>